<evidence type="ECO:0000256" key="10">
    <source>
        <dbReference type="PIRNR" id="PIRNR000898"/>
    </source>
</evidence>
<feature type="binding site" evidence="11">
    <location>
        <position position="200"/>
    </location>
    <ligand>
        <name>Fe cation</name>
        <dbReference type="ChEBI" id="CHEBI:24875"/>
        <label>2</label>
    </ligand>
</feature>
<dbReference type="SUPFAM" id="SSF56300">
    <property type="entry name" value="Metallo-dependent phosphatases"/>
    <property type="match status" value="1"/>
</dbReference>
<gene>
    <name evidence="14" type="ORF">BDA96_01G470600</name>
</gene>
<evidence type="ECO:0000256" key="1">
    <source>
        <dbReference type="ARBA" id="ARBA00000032"/>
    </source>
</evidence>
<feature type="domain" description="Calcineurin-like phosphoesterase" evidence="13">
    <location>
        <begin position="30"/>
        <end position="238"/>
    </location>
</feature>
<dbReference type="InterPro" id="IPR004843">
    <property type="entry name" value="Calcineurin-like_PHP"/>
</dbReference>
<evidence type="ECO:0000256" key="6">
    <source>
        <dbReference type="ARBA" id="ARBA00022729"/>
    </source>
</evidence>
<comment type="caution">
    <text evidence="14">The sequence shown here is derived from an EMBL/GenBank/DDBJ whole genome shotgun (WGS) entry which is preliminary data.</text>
</comment>
<comment type="catalytic activity">
    <reaction evidence="1 10">
        <text>a phosphate monoester + H2O = an alcohol + phosphate</text>
        <dbReference type="Rhea" id="RHEA:15017"/>
        <dbReference type="ChEBI" id="CHEBI:15377"/>
        <dbReference type="ChEBI" id="CHEBI:30879"/>
        <dbReference type="ChEBI" id="CHEBI:43474"/>
        <dbReference type="ChEBI" id="CHEBI:67140"/>
        <dbReference type="EC" id="3.1.3.2"/>
    </reaction>
</comment>
<evidence type="ECO:0000256" key="2">
    <source>
        <dbReference type="ARBA" id="ARBA00004613"/>
    </source>
</evidence>
<feature type="binding site" evidence="11">
    <location>
        <position position="235"/>
    </location>
    <ligand>
        <name>Fe cation</name>
        <dbReference type="ChEBI" id="CHEBI:24875"/>
        <label>2</label>
    </ligand>
</feature>
<feature type="binding site" evidence="11">
    <location>
        <position position="68"/>
    </location>
    <ligand>
        <name>Fe cation</name>
        <dbReference type="ChEBI" id="CHEBI:24875"/>
        <label>1</label>
    </ligand>
</feature>
<dbReference type="PANTHER" id="PTHR10161:SF59">
    <property type="entry name" value="PURPLE ACID PHOSPHATASE"/>
    <property type="match status" value="1"/>
</dbReference>
<organism evidence="14 15">
    <name type="scientific">Sorghum bicolor</name>
    <name type="common">Sorghum</name>
    <name type="synonym">Sorghum vulgare</name>
    <dbReference type="NCBI Taxonomy" id="4558"/>
    <lineage>
        <taxon>Eukaryota</taxon>
        <taxon>Viridiplantae</taxon>
        <taxon>Streptophyta</taxon>
        <taxon>Embryophyta</taxon>
        <taxon>Tracheophyta</taxon>
        <taxon>Spermatophyta</taxon>
        <taxon>Magnoliopsida</taxon>
        <taxon>Liliopsida</taxon>
        <taxon>Poales</taxon>
        <taxon>Poaceae</taxon>
        <taxon>PACMAD clade</taxon>
        <taxon>Panicoideae</taxon>
        <taxon>Andropogonodae</taxon>
        <taxon>Andropogoneae</taxon>
        <taxon>Sorghinae</taxon>
        <taxon>Sorghum</taxon>
    </lineage>
</organism>
<dbReference type="InterPro" id="IPR024927">
    <property type="entry name" value="Acid_PPase"/>
</dbReference>
<feature type="binding site" evidence="11">
    <location>
        <position position="71"/>
    </location>
    <ligand>
        <name>Fe cation</name>
        <dbReference type="ChEBI" id="CHEBI:24875"/>
        <label>1</label>
    </ligand>
</feature>
<keyword evidence="5 11" id="KW-0479">Metal-binding</keyword>
<keyword evidence="4" id="KW-0964">Secreted</keyword>
<dbReference type="GO" id="GO:0003993">
    <property type="term" value="F:acid phosphatase activity"/>
    <property type="evidence" value="ECO:0007669"/>
    <property type="project" value="UniProtKB-UniRule"/>
</dbReference>
<evidence type="ECO:0000259" key="13">
    <source>
        <dbReference type="Pfam" id="PF00149"/>
    </source>
</evidence>
<evidence type="ECO:0000256" key="11">
    <source>
        <dbReference type="PIRSR" id="PIRSR000898-1"/>
    </source>
</evidence>
<feature type="binding site" evidence="11">
    <location>
        <position position="35"/>
    </location>
    <ligand>
        <name>Fe cation</name>
        <dbReference type="ChEBI" id="CHEBI:24875"/>
        <label>1</label>
    </ligand>
</feature>
<dbReference type="Pfam" id="PF00149">
    <property type="entry name" value="Metallophos"/>
    <property type="match status" value="1"/>
</dbReference>
<evidence type="ECO:0000256" key="8">
    <source>
        <dbReference type="ARBA" id="ARBA00022833"/>
    </source>
</evidence>
<evidence type="ECO:0000256" key="5">
    <source>
        <dbReference type="ARBA" id="ARBA00022723"/>
    </source>
</evidence>
<reference evidence="14" key="2">
    <citation type="submission" date="2020-10" db="EMBL/GenBank/DDBJ databases">
        <authorList>
            <person name="Cooper E.A."/>
            <person name="Brenton Z.W."/>
            <person name="Flinn B.S."/>
            <person name="Jenkins J."/>
            <person name="Shu S."/>
            <person name="Flowers D."/>
            <person name="Luo F."/>
            <person name="Wang Y."/>
            <person name="Xia P."/>
            <person name="Barry K."/>
            <person name="Daum C."/>
            <person name="Lipzen A."/>
            <person name="Yoshinaga Y."/>
            <person name="Schmutz J."/>
            <person name="Saski C."/>
            <person name="Vermerris W."/>
            <person name="Kresovich S."/>
        </authorList>
    </citation>
    <scope>NUCLEOTIDE SEQUENCE</scope>
</reference>
<feature type="binding site" evidence="11">
    <location>
        <position position="106"/>
    </location>
    <ligand>
        <name>Fe cation</name>
        <dbReference type="ChEBI" id="CHEBI:24875"/>
        <label>2</label>
    </ligand>
</feature>
<proteinExistence type="inferred from homology"/>
<dbReference type="InterPro" id="IPR051558">
    <property type="entry name" value="Metallophosphoesterase_PAP"/>
</dbReference>
<keyword evidence="6 12" id="KW-0732">Signal</keyword>
<evidence type="ECO:0000256" key="9">
    <source>
        <dbReference type="ARBA" id="ARBA00023180"/>
    </source>
</evidence>
<evidence type="ECO:0000256" key="7">
    <source>
        <dbReference type="ARBA" id="ARBA00022801"/>
    </source>
</evidence>
<dbReference type="AlphaFoldDB" id="A0A921S4M3"/>
<accession>A0A921S4M3</accession>
<feature type="binding site" evidence="11">
    <location>
        <position position="68"/>
    </location>
    <ligand>
        <name>Fe cation</name>
        <dbReference type="ChEBI" id="CHEBI:24875"/>
        <label>2</label>
    </ligand>
</feature>
<evidence type="ECO:0000256" key="3">
    <source>
        <dbReference type="ARBA" id="ARBA00008723"/>
    </source>
</evidence>
<feature type="chain" id="PRO_5036794971" description="Purple acid phosphatase" evidence="12">
    <location>
        <begin position="25"/>
        <end position="324"/>
    </location>
</feature>
<feature type="signal peptide" evidence="12">
    <location>
        <begin position="1"/>
        <end position="24"/>
    </location>
</feature>
<reference evidence="14" key="1">
    <citation type="journal article" date="2019" name="BMC Genomics">
        <title>A new reference genome for Sorghum bicolor reveals high levels of sequence similarity between sweet and grain genotypes: implications for the genetics of sugar metabolism.</title>
        <authorList>
            <person name="Cooper E.A."/>
            <person name="Brenton Z.W."/>
            <person name="Flinn B.S."/>
            <person name="Jenkins J."/>
            <person name="Shu S."/>
            <person name="Flowers D."/>
            <person name="Luo F."/>
            <person name="Wang Y."/>
            <person name="Xia P."/>
            <person name="Barry K."/>
            <person name="Daum C."/>
            <person name="Lipzen A."/>
            <person name="Yoshinaga Y."/>
            <person name="Schmutz J."/>
            <person name="Saski C."/>
            <person name="Vermerris W."/>
            <person name="Kresovich S."/>
        </authorList>
    </citation>
    <scope>NUCLEOTIDE SEQUENCE</scope>
</reference>
<dbReference type="InterPro" id="IPR029052">
    <property type="entry name" value="Metallo-depent_PP-like"/>
</dbReference>
<dbReference type="CDD" id="cd07378">
    <property type="entry name" value="MPP_ACP5"/>
    <property type="match status" value="1"/>
</dbReference>
<evidence type="ECO:0000313" key="14">
    <source>
        <dbReference type="EMBL" id="KAG0551993.1"/>
    </source>
</evidence>
<evidence type="ECO:0000313" key="15">
    <source>
        <dbReference type="Proteomes" id="UP000807115"/>
    </source>
</evidence>
<dbReference type="EMBL" id="CM027680">
    <property type="protein sequence ID" value="KAG0551993.1"/>
    <property type="molecule type" value="Genomic_DNA"/>
</dbReference>
<keyword evidence="9" id="KW-0325">Glycoprotein</keyword>
<keyword evidence="7 10" id="KW-0378">Hydrolase</keyword>
<protein>
    <recommendedName>
        <fullName evidence="10">Purple acid phosphatase</fullName>
        <ecNumber evidence="10">3.1.3.2</ecNumber>
    </recommendedName>
</protein>
<dbReference type="PIRSF" id="PIRSF000898">
    <property type="entry name" value="Acid_Ptase_5"/>
    <property type="match status" value="1"/>
</dbReference>
<comment type="similarity">
    <text evidence="3">Belongs to the metallophosphoesterase superfamily. Purple acid phosphatase family.</text>
</comment>
<dbReference type="FunFam" id="3.60.21.10:FF:000027">
    <property type="entry name" value="Purple acid phosphatase"/>
    <property type="match status" value="1"/>
</dbReference>
<dbReference type="EC" id="3.1.3.2" evidence="10"/>
<dbReference type="PANTHER" id="PTHR10161">
    <property type="entry name" value="TARTRATE-RESISTANT ACID PHOSPHATASE TYPE 5"/>
    <property type="match status" value="1"/>
</dbReference>
<comment type="subcellular location">
    <subcellularLocation>
        <location evidence="2">Secreted</location>
    </subcellularLocation>
</comment>
<dbReference type="GO" id="GO:0046872">
    <property type="term" value="F:metal ion binding"/>
    <property type="evidence" value="ECO:0007669"/>
    <property type="project" value="UniProtKB-KW"/>
</dbReference>
<sequence>MAKGGAATVILAVVLLCLCHPAKNDGSLSLLVVGDWGRKGACNQSRVAEQMGRVGEKLDIDFVVSTGDNFYDTGLTGVDDDAFEQSFTNIYTAKSLQKPWYLVLGNHDYKGDALAQFSPVLRKIDSRFICMRSFIVNAEIADFFFIDTTPFQLKYWTHPKDNHYDWRGVAPREKYIANLLKDLDKALKKSTGKWKIAIGHHTMRSVSHHGNTEELLQLLLPILENNGLDFYINGHDHCLEHISSRDSPIQYFTSGGGSRAWRGFFQPNEDKLKFFYDGQGFMSLQLYQDQAEFTFYDVDGNILYQYSQWSLRETYLRPSYVAKE</sequence>
<dbReference type="Gene3D" id="3.60.21.10">
    <property type="match status" value="1"/>
</dbReference>
<evidence type="ECO:0000256" key="12">
    <source>
        <dbReference type="SAM" id="SignalP"/>
    </source>
</evidence>
<dbReference type="Proteomes" id="UP000807115">
    <property type="component" value="Chromosome 1"/>
</dbReference>
<name>A0A921S4M3_SORBI</name>
<feature type="binding site" evidence="11">
    <location>
        <position position="237"/>
    </location>
    <ligand>
        <name>Fe cation</name>
        <dbReference type="ChEBI" id="CHEBI:24875"/>
        <label>1</label>
    </ligand>
</feature>
<evidence type="ECO:0000256" key="4">
    <source>
        <dbReference type="ARBA" id="ARBA00022525"/>
    </source>
</evidence>
<comment type="cofactor">
    <cofactor evidence="11">
        <name>Fe cation</name>
        <dbReference type="ChEBI" id="CHEBI:24875"/>
    </cofactor>
    <text evidence="11">Binds 2 iron ions per subunit.</text>
</comment>
<keyword evidence="10 11" id="KW-0408">Iron</keyword>
<dbReference type="GO" id="GO:0005576">
    <property type="term" value="C:extracellular region"/>
    <property type="evidence" value="ECO:0007669"/>
    <property type="project" value="UniProtKB-SubCell"/>
</dbReference>
<keyword evidence="8" id="KW-0862">Zinc</keyword>